<accession>A0ABP7P2D7</accession>
<dbReference type="InterPro" id="IPR036249">
    <property type="entry name" value="Thioredoxin-like_sf"/>
</dbReference>
<keyword evidence="2" id="KW-0472">Membrane</keyword>
<sequence>MSKKKAPEPKQAPGYTPKATSSTSTYVLIGVAAVVAALIIGGLVWSNNKSYPPVEDEVLAENASFIVGNPRASTTVDVFEDLTCPHCKEFEAQSGPALAAAAEAGQLRVRYHLLTFMDDQSPSGSYSSRGAGALLCVARHGDVQVWNRVHADLFARAGGDDDPSNAQIAELAGQAGATEEARTCIADGALVAEATEMGEASQQQLSNSNNGQVATPTVLVAGSPVTGILDGDAWVGELITGGPSS</sequence>
<dbReference type="RefSeq" id="WP_344782691.1">
    <property type="nucleotide sequence ID" value="NZ_BAAAZW010000004.1"/>
</dbReference>
<feature type="transmembrane region" description="Helical" evidence="2">
    <location>
        <begin position="26"/>
        <end position="45"/>
    </location>
</feature>
<gene>
    <name evidence="4" type="ORF">GCM10022231_17440</name>
</gene>
<evidence type="ECO:0000313" key="5">
    <source>
        <dbReference type="Proteomes" id="UP001418444"/>
    </source>
</evidence>
<protein>
    <recommendedName>
        <fullName evidence="3">Thioredoxin-like fold domain-containing protein</fullName>
    </recommendedName>
</protein>
<keyword evidence="2" id="KW-0812">Transmembrane</keyword>
<reference evidence="5" key="1">
    <citation type="journal article" date="2019" name="Int. J. Syst. Evol. Microbiol.">
        <title>The Global Catalogue of Microorganisms (GCM) 10K type strain sequencing project: providing services to taxonomists for standard genome sequencing and annotation.</title>
        <authorList>
            <consortium name="The Broad Institute Genomics Platform"/>
            <consortium name="The Broad Institute Genome Sequencing Center for Infectious Disease"/>
            <person name="Wu L."/>
            <person name="Ma J."/>
        </authorList>
    </citation>
    <scope>NUCLEOTIDE SEQUENCE [LARGE SCALE GENOMIC DNA]</scope>
    <source>
        <strain evidence="5">JCM 16923</strain>
    </source>
</reference>
<comment type="caution">
    <text evidence="4">The sequence shown here is derived from an EMBL/GenBank/DDBJ whole genome shotgun (WGS) entry which is preliminary data.</text>
</comment>
<dbReference type="CDD" id="cd02972">
    <property type="entry name" value="DsbA_family"/>
    <property type="match status" value="1"/>
</dbReference>
<dbReference type="Gene3D" id="3.40.30.10">
    <property type="entry name" value="Glutaredoxin"/>
    <property type="match status" value="1"/>
</dbReference>
<evidence type="ECO:0000259" key="3">
    <source>
        <dbReference type="Pfam" id="PF13462"/>
    </source>
</evidence>
<evidence type="ECO:0000256" key="2">
    <source>
        <dbReference type="SAM" id="Phobius"/>
    </source>
</evidence>
<feature type="region of interest" description="Disordered" evidence="1">
    <location>
        <begin position="1"/>
        <end position="21"/>
    </location>
</feature>
<keyword evidence="2" id="KW-1133">Transmembrane helix</keyword>
<dbReference type="Proteomes" id="UP001418444">
    <property type="component" value="Unassembled WGS sequence"/>
</dbReference>
<keyword evidence="5" id="KW-1185">Reference proteome</keyword>
<dbReference type="EMBL" id="BAAAZW010000004">
    <property type="protein sequence ID" value="GAA3958429.1"/>
    <property type="molecule type" value="Genomic_DNA"/>
</dbReference>
<evidence type="ECO:0000256" key="1">
    <source>
        <dbReference type="SAM" id="MobiDB-lite"/>
    </source>
</evidence>
<evidence type="ECO:0000313" key="4">
    <source>
        <dbReference type="EMBL" id="GAA3958429.1"/>
    </source>
</evidence>
<feature type="domain" description="Thioredoxin-like fold" evidence="3">
    <location>
        <begin position="64"/>
        <end position="227"/>
    </location>
</feature>
<dbReference type="InterPro" id="IPR012336">
    <property type="entry name" value="Thioredoxin-like_fold"/>
</dbReference>
<proteinExistence type="predicted"/>
<dbReference type="SUPFAM" id="SSF52833">
    <property type="entry name" value="Thioredoxin-like"/>
    <property type="match status" value="1"/>
</dbReference>
<organism evidence="4 5">
    <name type="scientific">Gordonia caeni</name>
    <dbReference type="NCBI Taxonomy" id="1007097"/>
    <lineage>
        <taxon>Bacteria</taxon>
        <taxon>Bacillati</taxon>
        <taxon>Actinomycetota</taxon>
        <taxon>Actinomycetes</taxon>
        <taxon>Mycobacteriales</taxon>
        <taxon>Gordoniaceae</taxon>
        <taxon>Gordonia</taxon>
    </lineage>
</organism>
<name>A0ABP7P2D7_9ACTN</name>
<dbReference type="Pfam" id="PF13462">
    <property type="entry name" value="Thioredoxin_4"/>
    <property type="match status" value="1"/>
</dbReference>